<dbReference type="PANTHER" id="PTHR36566">
    <property type="entry name" value="NICKEL INSERTION PROTEIN-RELATED"/>
    <property type="match status" value="1"/>
</dbReference>
<organism evidence="3 4">
    <name type="scientific">Desulfonema magnum</name>
    <dbReference type="NCBI Taxonomy" id="45655"/>
    <lineage>
        <taxon>Bacteria</taxon>
        <taxon>Pseudomonadati</taxon>
        <taxon>Thermodesulfobacteriota</taxon>
        <taxon>Desulfobacteria</taxon>
        <taxon>Desulfobacterales</taxon>
        <taxon>Desulfococcaceae</taxon>
        <taxon>Desulfonema</taxon>
    </lineage>
</organism>
<name>A0A975GT40_9BACT</name>
<evidence type="ECO:0000313" key="3">
    <source>
        <dbReference type="EMBL" id="QTA92715.1"/>
    </source>
</evidence>
<comment type="similarity">
    <text evidence="2">Belongs to the LarC family.</text>
</comment>
<dbReference type="GO" id="GO:0016151">
    <property type="term" value="F:nickel cation binding"/>
    <property type="evidence" value="ECO:0007669"/>
    <property type="project" value="UniProtKB-UniRule"/>
</dbReference>
<evidence type="ECO:0000256" key="1">
    <source>
        <dbReference type="ARBA" id="ARBA00022596"/>
    </source>
</evidence>
<dbReference type="Proteomes" id="UP000663722">
    <property type="component" value="Chromosome"/>
</dbReference>
<dbReference type="EMBL" id="CP061800">
    <property type="protein sequence ID" value="QTA92715.1"/>
    <property type="molecule type" value="Genomic_DNA"/>
</dbReference>
<dbReference type="InterPro" id="IPR002822">
    <property type="entry name" value="Ni_insertion"/>
</dbReference>
<dbReference type="NCBIfam" id="TIGR00299">
    <property type="entry name" value="nickel pincer cofactor biosynthesis protein LarC"/>
    <property type="match status" value="1"/>
</dbReference>
<dbReference type="GO" id="GO:0016829">
    <property type="term" value="F:lyase activity"/>
    <property type="evidence" value="ECO:0007669"/>
    <property type="project" value="UniProtKB-UniRule"/>
</dbReference>
<evidence type="ECO:0000256" key="2">
    <source>
        <dbReference type="HAMAP-Rule" id="MF_01074"/>
    </source>
</evidence>
<dbReference type="Gene3D" id="3.10.20.300">
    <property type="entry name" value="mk0293 like domain"/>
    <property type="match status" value="1"/>
</dbReference>
<sequence>MKIAYFDCFSGASGDMILGSLMDAGLELEQLNKEIAKLHLTCYDLQVKKVLKKGIGGSQALVYVDEEHHRQHHRHLRDIEEIIKKSTLNESVKQKSAEIFRRLAEAEAKVHQTTIEKVHFHEVGAMDAMIDVVGAVAGLAALKIDKIFCSPFRVGTGTVTCAHGTLPVPAPATLELIRGKPVSSCEIKGELLTPTGAAILTTLSSGFGPMPSMTVKAIGYGAGTSELAIPNLLRVVIGDALDEVADYETEQVAVIETSIDDMNPEMYDYLLQKTLDMGVMDIFLSPLQMKKNRPGTLVTVICRPEAVMKISDFLIRETTTIGLRWRVDNRIKAHRTIKKIHTKYGPIKFKVAECSGEIVNISPEYEDCKRVALEKSIPLKAVMEAAQSVAFIHSS</sequence>
<proteinExistence type="inferred from homology"/>
<gene>
    <name evidence="3" type="primary">larC</name>
    <name evidence="3" type="ORF">dnm_088040</name>
</gene>
<reference evidence="3" key="1">
    <citation type="journal article" date="2021" name="Microb. Physiol.">
        <title>Proteogenomic Insights into the Physiology of Marine, Sulfate-Reducing, Filamentous Desulfonema limicola and Desulfonema magnum.</title>
        <authorList>
            <person name="Schnaars V."/>
            <person name="Wohlbrand L."/>
            <person name="Scheve S."/>
            <person name="Hinrichs C."/>
            <person name="Reinhardt R."/>
            <person name="Rabus R."/>
        </authorList>
    </citation>
    <scope>NUCLEOTIDE SEQUENCE</scope>
    <source>
        <strain evidence="3">4be13</strain>
    </source>
</reference>
<keyword evidence="2" id="KW-0456">Lyase</keyword>
<keyword evidence="1 2" id="KW-0533">Nickel</keyword>
<evidence type="ECO:0000313" key="4">
    <source>
        <dbReference type="Proteomes" id="UP000663722"/>
    </source>
</evidence>
<dbReference type="Gene3D" id="3.30.70.1380">
    <property type="entry name" value="Transcriptional regulatory protein pf0864 domain like"/>
    <property type="match status" value="1"/>
</dbReference>
<dbReference type="Pfam" id="PF01969">
    <property type="entry name" value="Ni_insertion"/>
    <property type="match status" value="1"/>
</dbReference>
<dbReference type="AlphaFoldDB" id="A0A975GT40"/>
<dbReference type="RefSeq" id="WP_207679961.1">
    <property type="nucleotide sequence ID" value="NZ_CP061800.1"/>
</dbReference>
<dbReference type="PANTHER" id="PTHR36566:SF1">
    <property type="entry name" value="PYRIDINIUM-3,5-BISTHIOCARBOXYLIC ACID MONONUCLEOTIDE NICKEL INSERTION PROTEIN"/>
    <property type="match status" value="1"/>
</dbReference>
<dbReference type="KEGG" id="dmm:dnm_088040"/>
<keyword evidence="4" id="KW-1185">Reference proteome</keyword>
<dbReference type="HAMAP" id="MF_01074">
    <property type="entry name" value="LarC"/>
    <property type="match status" value="1"/>
</dbReference>
<protein>
    <recommendedName>
        <fullName evidence="2">Putative nickel insertion protein</fullName>
    </recommendedName>
</protein>
<accession>A0A975GT40</accession>